<dbReference type="GO" id="GO:1902758">
    <property type="term" value="P:bis(molybdopterin guanine dinucleotide)molybdenum biosynthetic process"/>
    <property type="evidence" value="ECO:0007669"/>
    <property type="project" value="TreeGrafter"/>
</dbReference>
<dbReference type="InterPro" id="IPR013482">
    <property type="entry name" value="Molybde_CF_guanTrfase"/>
</dbReference>
<dbReference type="GO" id="GO:0046872">
    <property type="term" value="F:metal ion binding"/>
    <property type="evidence" value="ECO:0007669"/>
    <property type="project" value="UniProtKB-KW"/>
</dbReference>
<feature type="domain" description="MobA-like NTP transferase" evidence="9">
    <location>
        <begin position="5"/>
        <end position="158"/>
    </location>
</feature>
<feature type="binding site" evidence="8">
    <location>
        <position position="100"/>
    </location>
    <ligand>
        <name>Mg(2+)</name>
        <dbReference type="ChEBI" id="CHEBI:18420"/>
    </ligand>
</feature>
<keyword evidence="11" id="KW-1185">Reference proteome</keyword>
<dbReference type="GO" id="GO:0005525">
    <property type="term" value="F:GTP binding"/>
    <property type="evidence" value="ECO:0007669"/>
    <property type="project" value="UniProtKB-UniRule"/>
</dbReference>
<evidence type="ECO:0000313" key="11">
    <source>
        <dbReference type="Proteomes" id="UP000585681"/>
    </source>
</evidence>
<keyword evidence="1 8" id="KW-0963">Cytoplasm</keyword>
<keyword evidence="10" id="KW-0548">Nucleotidyltransferase</keyword>
<dbReference type="Gene3D" id="3.90.550.10">
    <property type="entry name" value="Spore Coat Polysaccharide Biosynthesis Protein SpsA, Chain A"/>
    <property type="match status" value="1"/>
</dbReference>
<comment type="subcellular location">
    <subcellularLocation>
        <location evidence="8">Cytoplasm</location>
    </subcellularLocation>
</comment>
<comment type="similarity">
    <text evidence="8">Belongs to the MobA family.</text>
</comment>
<dbReference type="PANTHER" id="PTHR19136:SF81">
    <property type="entry name" value="MOLYBDENUM COFACTOR GUANYLYLTRANSFERASE"/>
    <property type="match status" value="1"/>
</dbReference>
<protein>
    <recommendedName>
        <fullName evidence="8">Molybdenum cofactor guanylyltransferase</fullName>
        <shortName evidence="8">MoCo guanylyltransferase</shortName>
        <ecNumber evidence="8">2.7.7.77</ecNumber>
    </recommendedName>
    <alternativeName>
        <fullName evidence="8">GTP:molybdopterin guanylyltransferase</fullName>
    </alternativeName>
    <alternativeName>
        <fullName evidence="8">Mo-MPT guanylyltransferase</fullName>
    </alternativeName>
    <alternativeName>
        <fullName evidence="8">Molybdopterin guanylyltransferase</fullName>
    </alternativeName>
    <alternativeName>
        <fullName evidence="8">Molybdopterin-guanine dinucleotide synthase</fullName>
        <shortName evidence="8">MGD synthase</shortName>
    </alternativeName>
</protein>
<comment type="subunit">
    <text evidence="8">Monomer.</text>
</comment>
<dbReference type="RefSeq" id="WP_054539853.1">
    <property type="nucleotide sequence ID" value="NZ_JACIEQ010000003.1"/>
</dbReference>
<name>A0A840CBC0_9RHOB</name>
<reference evidence="10" key="1">
    <citation type="submission" date="2020-08" db="EMBL/GenBank/DDBJ databases">
        <title>Genomic Encyclopedia of Type Strains, Phase IV (KMG-IV): sequencing the most valuable type-strain genomes for metagenomic binning, comparative biology and taxonomic classification.</title>
        <authorList>
            <person name="Goeker M."/>
        </authorList>
    </citation>
    <scope>NUCLEOTIDE SEQUENCE [LARGE SCALE GENOMIC DNA]</scope>
    <source>
        <strain evidence="10">DSM 105040</strain>
    </source>
</reference>
<gene>
    <name evidence="8" type="primary">mobA</name>
    <name evidence="10" type="ORF">GGR17_002514</name>
</gene>
<evidence type="ECO:0000256" key="3">
    <source>
        <dbReference type="ARBA" id="ARBA00022723"/>
    </source>
</evidence>
<evidence type="ECO:0000313" key="10">
    <source>
        <dbReference type="EMBL" id="MBB4022695.1"/>
    </source>
</evidence>
<evidence type="ECO:0000259" key="9">
    <source>
        <dbReference type="Pfam" id="PF12804"/>
    </source>
</evidence>
<keyword evidence="5 8" id="KW-0460">Magnesium</keyword>
<feature type="binding site" evidence="8">
    <location>
        <position position="67"/>
    </location>
    <ligand>
        <name>GTP</name>
        <dbReference type="ChEBI" id="CHEBI:37565"/>
    </ligand>
</feature>
<proteinExistence type="inferred from homology"/>
<keyword evidence="6 8" id="KW-0342">GTP-binding</keyword>
<feature type="binding site" evidence="8">
    <location>
        <begin position="8"/>
        <end position="10"/>
    </location>
    <ligand>
        <name>GTP</name>
        <dbReference type="ChEBI" id="CHEBI:37565"/>
    </ligand>
</feature>
<keyword evidence="2 8" id="KW-0808">Transferase</keyword>
<feature type="binding site" evidence="8">
    <location>
        <position position="21"/>
    </location>
    <ligand>
        <name>GTP</name>
        <dbReference type="ChEBI" id="CHEBI:37565"/>
    </ligand>
</feature>
<dbReference type="InterPro" id="IPR029044">
    <property type="entry name" value="Nucleotide-diphossugar_trans"/>
</dbReference>
<dbReference type="EC" id="2.7.7.77" evidence="8"/>
<comment type="domain">
    <text evidence="8">The N-terminal domain determines nucleotide recognition and specific binding, while the C-terminal domain determines the specific binding to the target protein.</text>
</comment>
<evidence type="ECO:0000256" key="2">
    <source>
        <dbReference type="ARBA" id="ARBA00022679"/>
    </source>
</evidence>
<evidence type="ECO:0000256" key="6">
    <source>
        <dbReference type="ARBA" id="ARBA00023134"/>
    </source>
</evidence>
<dbReference type="EMBL" id="JACIEQ010000003">
    <property type="protein sequence ID" value="MBB4022695.1"/>
    <property type="molecule type" value="Genomic_DNA"/>
</dbReference>
<organism evidence="10 11">
    <name type="scientific">Actibacterium naphthalenivorans</name>
    <dbReference type="NCBI Taxonomy" id="1614693"/>
    <lineage>
        <taxon>Bacteria</taxon>
        <taxon>Pseudomonadati</taxon>
        <taxon>Pseudomonadota</taxon>
        <taxon>Alphaproteobacteria</taxon>
        <taxon>Rhodobacterales</taxon>
        <taxon>Roseobacteraceae</taxon>
        <taxon>Actibacterium</taxon>
    </lineage>
</organism>
<accession>A0A840CBC0</accession>
<dbReference type="NCBIfam" id="TIGR02665">
    <property type="entry name" value="molyb_mobA"/>
    <property type="match status" value="1"/>
</dbReference>
<dbReference type="PANTHER" id="PTHR19136">
    <property type="entry name" value="MOLYBDENUM COFACTOR GUANYLYLTRANSFERASE"/>
    <property type="match status" value="1"/>
</dbReference>
<dbReference type="AlphaFoldDB" id="A0A840CBC0"/>
<comment type="function">
    <text evidence="8">Transfers a GMP moiety from GTP to Mo-molybdopterin (Mo-MPT) cofactor (Moco or molybdenum cofactor) to form Mo-molybdopterin guanine dinucleotide (Mo-MGD) cofactor.</text>
</comment>
<comment type="catalytic activity">
    <reaction evidence="8">
        <text>Mo-molybdopterin + GTP + H(+) = Mo-molybdopterin guanine dinucleotide + diphosphate</text>
        <dbReference type="Rhea" id="RHEA:34243"/>
        <dbReference type="ChEBI" id="CHEBI:15378"/>
        <dbReference type="ChEBI" id="CHEBI:33019"/>
        <dbReference type="ChEBI" id="CHEBI:37565"/>
        <dbReference type="ChEBI" id="CHEBI:71302"/>
        <dbReference type="ChEBI" id="CHEBI:71310"/>
        <dbReference type="EC" id="2.7.7.77"/>
    </reaction>
</comment>
<evidence type="ECO:0000256" key="7">
    <source>
        <dbReference type="ARBA" id="ARBA00023150"/>
    </source>
</evidence>
<feature type="binding site" evidence="8">
    <location>
        <position position="100"/>
    </location>
    <ligand>
        <name>GTP</name>
        <dbReference type="ChEBI" id="CHEBI:37565"/>
    </ligand>
</feature>
<keyword evidence="7 8" id="KW-0501">Molybdenum cofactor biosynthesis</keyword>
<dbReference type="Proteomes" id="UP000585681">
    <property type="component" value="Unassembled WGS sequence"/>
</dbReference>
<dbReference type="InterPro" id="IPR025877">
    <property type="entry name" value="MobA-like_NTP_Trfase"/>
</dbReference>
<keyword evidence="3 8" id="KW-0479">Metal-binding</keyword>
<dbReference type="GO" id="GO:0005737">
    <property type="term" value="C:cytoplasm"/>
    <property type="evidence" value="ECO:0007669"/>
    <property type="project" value="UniProtKB-SubCell"/>
</dbReference>
<comment type="cofactor">
    <cofactor evidence="8">
        <name>Mg(2+)</name>
        <dbReference type="ChEBI" id="CHEBI:18420"/>
    </cofactor>
</comment>
<dbReference type="SUPFAM" id="SSF53448">
    <property type="entry name" value="Nucleotide-diphospho-sugar transferases"/>
    <property type="match status" value="1"/>
</dbReference>
<comment type="caution">
    <text evidence="10">The sequence shown here is derived from an EMBL/GenBank/DDBJ whole genome shotgun (WGS) entry which is preliminary data.</text>
</comment>
<dbReference type="GO" id="GO:0061603">
    <property type="term" value="F:molybdenum cofactor guanylyltransferase activity"/>
    <property type="evidence" value="ECO:0007669"/>
    <property type="project" value="UniProtKB-EC"/>
</dbReference>
<sequence length="200" mass="20742">MEICGVILAGGQGTRAGGRDKALMRLGGCSLLARAVERLSPQVAALALNANGDPARFSAAGLPVIPDTVPGQPGPLAGILAGMDWAAGRGADAIVTVAVDTPFFPCDLVPRLHLATETAHAPIALATSHGRPHPTFGLWPVALREELRAALAQGTRRVRLWAEAHGAAMAEFPAGRIDPFFNINTPEDLAQAEALLQAVN</sequence>
<feature type="binding site" evidence="8">
    <location>
        <position position="49"/>
    </location>
    <ligand>
        <name>GTP</name>
        <dbReference type="ChEBI" id="CHEBI:37565"/>
    </ligand>
</feature>
<keyword evidence="4 8" id="KW-0547">Nucleotide-binding</keyword>
<dbReference type="HAMAP" id="MF_00316">
    <property type="entry name" value="MobA"/>
    <property type="match status" value="1"/>
</dbReference>
<dbReference type="CDD" id="cd02503">
    <property type="entry name" value="MobA"/>
    <property type="match status" value="1"/>
</dbReference>
<evidence type="ECO:0000256" key="5">
    <source>
        <dbReference type="ARBA" id="ARBA00022842"/>
    </source>
</evidence>
<dbReference type="Pfam" id="PF12804">
    <property type="entry name" value="NTP_transf_3"/>
    <property type="match status" value="1"/>
</dbReference>
<evidence type="ECO:0000256" key="8">
    <source>
        <dbReference type="HAMAP-Rule" id="MF_00316"/>
    </source>
</evidence>
<evidence type="ECO:0000256" key="4">
    <source>
        <dbReference type="ARBA" id="ARBA00022741"/>
    </source>
</evidence>
<evidence type="ECO:0000256" key="1">
    <source>
        <dbReference type="ARBA" id="ARBA00022490"/>
    </source>
</evidence>